<proteinExistence type="predicted"/>
<gene>
    <name evidence="2" type="ORF">OCV57_02880</name>
</gene>
<keyword evidence="1" id="KW-1133">Transmembrane helix</keyword>
<feature type="transmembrane region" description="Helical" evidence="1">
    <location>
        <begin position="21"/>
        <end position="42"/>
    </location>
</feature>
<feature type="transmembrane region" description="Helical" evidence="1">
    <location>
        <begin position="62"/>
        <end position="84"/>
    </location>
</feature>
<dbReference type="AlphaFoldDB" id="A0AAE3IFY5"/>
<evidence type="ECO:0000256" key="1">
    <source>
        <dbReference type="SAM" id="Phobius"/>
    </source>
</evidence>
<evidence type="ECO:0000313" key="2">
    <source>
        <dbReference type="EMBL" id="MCU6704874.1"/>
    </source>
</evidence>
<name>A0AAE3IFY5_9FIRM</name>
<keyword evidence="3" id="KW-1185">Reference proteome</keyword>
<feature type="transmembrane region" description="Helical" evidence="1">
    <location>
        <begin position="183"/>
        <end position="203"/>
    </location>
</feature>
<evidence type="ECO:0008006" key="4">
    <source>
        <dbReference type="Google" id="ProtNLM"/>
    </source>
</evidence>
<accession>A0AAE3IFY5</accession>
<dbReference type="EMBL" id="JAOQJZ010000002">
    <property type="protein sequence ID" value="MCU6704874.1"/>
    <property type="molecule type" value="Genomic_DNA"/>
</dbReference>
<feature type="transmembrane region" description="Helical" evidence="1">
    <location>
        <begin position="253"/>
        <end position="278"/>
    </location>
</feature>
<comment type="caution">
    <text evidence="2">The sequence shown here is derived from an EMBL/GenBank/DDBJ whole genome shotgun (WGS) entry which is preliminary data.</text>
</comment>
<dbReference type="RefSeq" id="WP_195220843.1">
    <property type="nucleotide sequence ID" value="NZ_JAOQJZ010000002.1"/>
</dbReference>
<protein>
    <recommendedName>
        <fullName evidence="4">ABC-2 family transporter protein</fullName>
    </recommendedName>
</protein>
<keyword evidence="1" id="KW-0812">Transmembrane</keyword>
<feature type="transmembrane region" description="Helical" evidence="1">
    <location>
        <begin position="105"/>
        <end position="130"/>
    </location>
</feature>
<evidence type="ECO:0000313" key="3">
    <source>
        <dbReference type="Proteomes" id="UP001208131"/>
    </source>
</evidence>
<sequence length="291" mass="32854">MMKNFSLKQSFFCARAEFIKWICDARMIILGVLLIFIYSFAIEPLKSNAELMGEPLNILEPFIAIANSGAILLIIPLVFLTLIADFPKIDTNTVFYIMRVGRLNWLFGQLLKLIFMALSYLAVIFLGAVLPMLSDGFWYNGWSNVATKFASRFPEHSGNFGVQLLPENLYNQLTVFSAAVQSYLLVFAYLMIIGLILLSFSLVKHKTVGFVLCGAVISLGTAFCSIKTTLMWTMPMANSIIWLHYTKYFREPVMSMSFSVSYLAIFIAVLLAFCFIAIRKFNYDNVAEIAS</sequence>
<organism evidence="2 3">
    <name type="scientific">Hominimerdicola aceti</name>
    <dbReference type="NCBI Taxonomy" id="2981726"/>
    <lineage>
        <taxon>Bacteria</taxon>
        <taxon>Bacillati</taxon>
        <taxon>Bacillota</taxon>
        <taxon>Clostridia</taxon>
        <taxon>Eubacteriales</taxon>
        <taxon>Oscillospiraceae</taxon>
        <taxon>Hominimerdicola</taxon>
    </lineage>
</organism>
<reference evidence="2 3" key="1">
    <citation type="journal article" date="2021" name="ISME Commun">
        <title>Automated analysis of genomic sequences facilitates high-throughput and comprehensive description of bacteria.</title>
        <authorList>
            <person name="Hitch T.C.A."/>
        </authorList>
    </citation>
    <scope>NUCLEOTIDE SEQUENCE [LARGE SCALE GENOMIC DNA]</scope>
    <source>
        <strain evidence="2 3">Sanger_31</strain>
    </source>
</reference>
<feature type="transmembrane region" description="Helical" evidence="1">
    <location>
        <begin position="210"/>
        <end position="233"/>
    </location>
</feature>
<keyword evidence="1" id="KW-0472">Membrane</keyword>
<dbReference type="Proteomes" id="UP001208131">
    <property type="component" value="Unassembled WGS sequence"/>
</dbReference>